<feature type="transmembrane region" description="Helical" evidence="2">
    <location>
        <begin position="286"/>
        <end position="309"/>
    </location>
</feature>
<feature type="compositionally biased region" description="Polar residues" evidence="1">
    <location>
        <begin position="195"/>
        <end position="204"/>
    </location>
</feature>
<comment type="caution">
    <text evidence="3">The sequence shown here is derived from an EMBL/GenBank/DDBJ whole genome shotgun (WGS) entry which is preliminary data.</text>
</comment>
<evidence type="ECO:0000256" key="2">
    <source>
        <dbReference type="SAM" id="Phobius"/>
    </source>
</evidence>
<evidence type="ECO:0000313" key="4">
    <source>
        <dbReference type="Proteomes" id="UP000186817"/>
    </source>
</evidence>
<accession>A0A1Q9ELA6</accession>
<dbReference type="InterPro" id="IPR029454">
    <property type="entry name" value="ODR-4-like"/>
</dbReference>
<gene>
    <name evidence="3" type="primary">Odr4</name>
    <name evidence="3" type="ORF">AK812_SmicGene8409</name>
</gene>
<protein>
    <submittedName>
        <fullName evidence="3">Protein odr-4-like</fullName>
    </submittedName>
</protein>
<keyword evidence="4" id="KW-1185">Reference proteome</keyword>
<organism evidence="3 4">
    <name type="scientific">Symbiodinium microadriaticum</name>
    <name type="common">Dinoflagellate</name>
    <name type="synonym">Zooxanthella microadriatica</name>
    <dbReference type="NCBI Taxonomy" id="2951"/>
    <lineage>
        <taxon>Eukaryota</taxon>
        <taxon>Sar</taxon>
        <taxon>Alveolata</taxon>
        <taxon>Dinophyceae</taxon>
        <taxon>Suessiales</taxon>
        <taxon>Symbiodiniaceae</taxon>
        <taxon>Symbiodinium</taxon>
    </lineage>
</organism>
<dbReference type="Pfam" id="PF14778">
    <property type="entry name" value="ODR4-like"/>
    <property type="match status" value="1"/>
</dbReference>
<dbReference type="EMBL" id="LSRX01000124">
    <property type="protein sequence ID" value="OLQ08131.1"/>
    <property type="molecule type" value="Genomic_DNA"/>
</dbReference>
<keyword evidence="2" id="KW-0812">Transmembrane</keyword>
<feature type="compositionally biased region" description="Basic and acidic residues" evidence="1">
    <location>
        <begin position="207"/>
        <end position="224"/>
    </location>
</feature>
<keyword evidence="2" id="KW-1133">Transmembrane helix</keyword>
<sequence length="330" mass="35244">MAKKGTFNSSFFGNFASRLHGTPVRFGILLGQRVEASLGDVVLAAATPQVPKEDGEAPPIKDVATLLKSQQGDSSFANWAAQHIDSLSKLVPGGIVPLGCFVVASEATAKDLAPQLVPPMRNLIDPLVLSIDPSSRKTSWLQLSMGPKPALRQAQMKAEAYKEHLLLWTTTELDVMLPFDGSRPHDGADTEELVEQTSSYSQGDAENGEKERSHRFNKHLRVEGSEDAMLPTKADKVAPDDGLSPHTSGTTVGSRRRNSLTKGMSIIVSRTQVSTYKLDVDPLMPLVIAGGVILAACAGMVNAIAFVIAESLVTHVTGSVSKAPMHAMAR</sequence>
<evidence type="ECO:0000256" key="1">
    <source>
        <dbReference type="SAM" id="MobiDB-lite"/>
    </source>
</evidence>
<keyword evidence="2" id="KW-0472">Membrane</keyword>
<proteinExistence type="predicted"/>
<dbReference type="Proteomes" id="UP000186817">
    <property type="component" value="Unassembled WGS sequence"/>
</dbReference>
<reference evidence="3 4" key="1">
    <citation type="submission" date="2016-02" db="EMBL/GenBank/DDBJ databases">
        <title>Genome analysis of coral dinoflagellate symbionts highlights evolutionary adaptations to a symbiotic lifestyle.</title>
        <authorList>
            <person name="Aranda M."/>
            <person name="Li Y."/>
            <person name="Liew Y.J."/>
            <person name="Baumgarten S."/>
            <person name="Simakov O."/>
            <person name="Wilson M."/>
            <person name="Piel J."/>
            <person name="Ashoor H."/>
            <person name="Bougouffa S."/>
            <person name="Bajic V.B."/>
            <person name="Ryu T."/>
            <person name="Ravasi T."/>
            <person name="Bayer T."/>
            <person name="Micklem G."/>
            <person name="Kim H."/>
            <person name="Bhak J."/>
            <person name="Lajeunesse T.C."/>
            <person name="Voolstra C.R."/>
        </authorList>
    </citation>
    <scope>NUCLEOTIDE SEQUENCE [LARGE SCALE GENOMIC DNA]</scope>
    <source>
        <strain evidence="3 4">CCMP2467</strain>
    </source>
</reference>
<dbReference type="AlphaFoldDB" id="A0A1Q9ELA6"/>
<feature type="region of interest" description="Disordered" evidence="1">
    <location>
        <begin position="179"/>
        <end position="256"/>
    </location>
</feature>
<dbReference type="OrthoDB" id="427124at2759"/>
<name>A0A1Q9ELA6_SYMMI</name>
<evidence type="ECO:0000313" key="3">
    <source>
        <dbReference type="EMBL" id="OLQ08131.1"/>
    </source>
</evidence>